<organism evidence="1">
    <name type="scientific">Providencia alcalifaciens</name>
    <dbReference type="NCBI Taxonomy" id="126385"/>
    <lineage>
        <taxon>Bacteria</taxon>
        <taxon>Pseudomonadati</taxon>
        <taxon>Pseudomonadota</taxon>
        <taxon>Gammaproteobacteria</taxon>
        <taxon>Enterobacterales</taxon>
        <taxon>Morganellaceae</taxon>
        <taxon>Providencia</taxon>
    </lineage>
</organism>
<dbReference type="InterPro" id="IPR001451">
    <property type="entry name" value="Hexapep"/>
</dbReference>
<dbReference type="EMBL" id="HM583639">
    <property type="protein sequence ID" value="AEB61499.1"/>
    <property type="molecule type" value="Genomic_DNA"/>
</dbReference>
<protein>
    <submittedName>
        <fullName evidence="1">WpaG</fullName>
    </submittedName>
</protein>
<proteinExistence type="predicted"/>
<dbReference type="SUPFAM" id="SSF51161">
    <property type="entry name" value="Trimeric LpxA-like enzymes"/>
    <property type="match status" value="1"/>
</dbReference>
<dbReference type="PANTHER" id="PTHR23416">
    <property type="entry name" value="SIALIC ACID SYNTHASE-RELATED"/>
    <property type="match status" value="1"/>
</dbReference>
<dbReference type="InterPro" id="IPR011004">
    <property type="entry name" value="Trimer_LpxA-like_sf"/>
</dbReference>
<dbReference type="Pfam" id="PF00132">
    <property type="entry name" value="Hexapep"/>
    <property type="match status" value="1"/>
</dbReference>
<dbReference type="Gene3D" id="2.160.10.10">
    <property type="entry name" value="Hexapeptide repeat proteins"/>
    <property type="match status" value="1"/>
</dbReference>
<sequence length="168" mass="18742">MKYIKVFWFLRALLYKPFFFKIGKHCLIGKPLFLCNEKRVTLENRVRIFPGARLETHEKGSIVICDNVSTGQNLHIISSKSCLTINKNTIISANVFISNIDHDLNNYDLYIHKQTEIGEGCFIGYGSVILPGSIIGKNCVIGANSVVKGNFPDNSIIAGAPARIIRTK</sequence>
<evidence type="ECO:0000313" key="1">
    <source>
        <dbReference type="EMBL" id="AEB61499.1"/>
    </source>
</evidence>
<dbReference type="AlphaFoldDB" id="F8RBZ2"/>
<name>F8RBZ2_9GAMM</name>
<reference evidence="1" key="1">
    <citation type="journal article" date="2012" name="Microbiology">
        <title>Localization and molecular characterization of putative O antigen gene clusters of Providencia species.</title>
        <authorList>
            <person name="Ovchinnikova O.G."/>
            <person name="Liu B."/>
            <person name="Guo D."/>
            <person name="Kocharova N.A."/>
            <person name="Shashkov A.S."/>
            <person name="Chen M."/>
            <person name="Feng L."/>
            <person name="Rozalski A."/>
            <person name="Knirel Y.A."/>
            <person name="Wang L."/>
        </authorList>
    </citation>
    <scope>NUCLEOTIDE SEQUENCE</scope>
</reference>
<dbReference type="CDD" id="cd04647">
    <property type="entry name" value="LbH_MAT_like"/>
    <property type="match status" value="1"/>
</dbReference>
<dbReference type="InterPro" id="IPR051159">
    <property type="entry name" value="Hexapeptide_acetyltransf"/>
</dbReference>
<accession>F8RBZ2</accession>
<gene>
    <name evidence="1" type="primary">wpaG</name>
</gene>